<dbReference type="Gene3D" id="1.10.10.10">
    <property type="entry name" value="Winged helix-like DNA-binding domain superfamily/Winged helix DNA-binding domain"/>
    <property type="match status" value="1"/>
</dbReference>
<proteinExistence type="predicted"/>
<evidence type="ECO:0000313" key="8">
    <source>
        <dbReference type="Proteomes" id="UP000077271"/>
    </source>
</evidence>
<dbReference type="InterPro" id="IPR000835">
    <property type="entry name" value="HTH_MarR-typ"/>
</dbReference>
<dbReference type="GO" id="GO:0006950">
    <property type="term" value="P:response to stress"/>
    <property type="evidence" value="ECO:0007669"/>
    <property type="project" value="TreeGrafter"/>
</dbReference>
<evidence type="ECO:0000256" key="2">
    <source>
        <dbReference type="ARBA" id="ARBA00023125"/>
    </source>
</evidence>
<dbReference type="PANTHER" id="PTHR33164:SF64">
    <property type="entry name" value="TRANSCRIPTIONAL REGULATOR SLYA"/>
    <property type="match status" value="1"/>
</dbReference>
<accession>A0A177L829</accession>
<dbReference type="STRING" id="29332.AWH48_09035"/>
<dbReference type="GO" id="GO:0003700">
    <property type="term" value="F:DNA-binding transcription factor activity"/>
    <property type="evidence" value="ECO:0007669"/>
    <property type="project" value="InterPro"/>
</dbReference>
<dbReference type="EMBL" id="LQWY01000016">
    <property type="protein sequence ID" value="OAH61634.1"/>
    <property type="molecule type" value="Genomic_DNA"/>
</dbReference>
<organism evidence="6 7">
    <name type="scientific">Domibacillus aminovorans</name>
    <dbReference type="NCBI Taxonomy" id="29332"/>
    <lineage>
        <taxon>Bacteria</taxon>
        <taxon>Bacillati</taxon>
        <taxon>Bacillota</taxon>
        <taxon>Bacilli</taxon>
        <taxon>Bacillales</taxon>
        <taxon>Bacillaceae</taxon>
        <taxon>Domibacillus</taxon>
    </lineage>
</organism>
<dbReference type="SMART" id="SM00347">
    <property type="entry name" value="HTH_MARR"/>
    <property type="match status" value="1"/>
</dbReference>
<sequence length="142" mass="16804">MYKLDDSLGYKLFQSSRVMTNRLNHYFRLKGYPITHEQWQVLSRLYDRDGQTQQSLAVLNERDEPSVSRLVANMERNGLIVRKSHKTDKRINLVYLSEESKQRKDVYTEIARRTIADASAGIDPEEFERTLRILDQIRRNLS</sequence>
<dbReference type="Proteomes" id="UP000076935">
    <property type="component" value="Unassembled WGS sequence"/>
</dbReference>
<keyword evidence="2" id="KW-0238">DNA-binding</keyword>
<keyword evidence="7" id="KW-1185">Reference proteome</keyword>
<dbReference type="PANTHER" id="PTHR33164">
    <property type="entry name" value="TRANSCRIPTIONAL REGULATOR, MARR FAMILY"/>
    <property type="match status" value="1"/>
</dbReference>
<evidence type="ECO:0000256" key="1">
    <source>
        <dbReference type="ARBA" id="ARBA00023015"/>
    </source>
</evidence>
<dbReference type="Proteomes" id="UP000077271">
    <property type="component" value="Unassembled WGS sequence"/>
</dbReference>
<dbReference type="InterPro" id="IPR023187">
    <property type="entry name" value="Tscrpt_reg_MarR-type_CS"/>
</dbReference>
<dbReference type="PROSITE" id="PS50995">
    <property type="entry name" value="HTH_MARR_2"/>
    <property type="match status" value="1"/>
</dbReference>
<name>A0A177L829_9BACI</name>
<dbReference type="RefSeq" id="WP_018394490.1">
    <property type="nucleotide sequence ID" value="NZ_JBCNAN010000017.1"/>
</dbReference>
<protein>
    <recommendedName>
        <fullName evidence="4">HTH marR-type domain-containing protein</fullName>
    </recommendedName>
</protein>
<dbReference type="Pfam" id="PF01047">
    <property type="entry name" value="MarR"/>
    <property type="match status" value="1"/>
</dbReference>
<keyword evidence="3" id="KW-0804">Transcription</keyword>
<reference evidence="7 8" key="1">
    <citation type="submission" date="2016-01" db="EMBL/GenBank/DDBJ databases">
        <title>Investigation of taxonomic status of Bacillus aminovorans.</title>
        <authorList>
            <person name="Verma A."/>
            <person name="Pal Y."/>
            <person name="Krishnamurthi S."/>
        </authorList>
    </citation>
    <scope>NUCLEOTIDE SEQUENCE [LARGE SCALE GENOMIC DNA]</scope>
    <source>
        <strain evidence="6 7">DSM 1314</strain>
        <strain evidence="5 8">DSM 4337</strain>
    </source>
</reference>
<gene>
    <name evidence="5" type="ORF">AWH48_09035</name>
    <name evidence="6" type="ORF">AWH49_11845</name>
</gene>
<feature type="domain" description="HTH marR-type" evidence="4">
    <location>
        <begin position="5"/>
        <end position="139"/>
    </location>
</feature>
<dbReference type="PROSITE" id="PS01117">
    <property type="entry name" value="HTH_MARR_1"/>
    <property type="match status" value="1"/>
</dbReference>
<evidence type="ECO:0000313" key="5">
    <source>
        <dbReference type="EMBL" id="OAH54715.1"/>
    </source>
</evidence>
<dbReference type="InterPro" id="IPR036390">
    <property type="entry name" value="WH_DNA-bd_sf"/>
</dbReference>
<dbReference type="InterPro" id="IPR039422">
    <property type="entry name" value="MarR/SlyA-like"/>
</dbReference>
<dbReference type="GO" id="GO:0003677">
    <property type="term" value="F:DNA binding"/>
    <property type="evidence" value="ECO:0007669"/>
    <property type="project" value="UniProtKB-KW"/>
</dbReference>
<comment type="caution">
    <text evidence="6">The sequence shown here is derived from an EMBL/GenBank/DDBJ whole genome shotgun (WGS) entry which is preliminary data.</text>
</comment>
<evidence type="ECO:0000256" key="3">
    <source>
        <dbReference type="ARBA" id="ARBA00023163"/>
    </source>
</evidence>
<evidence type="ECO:0000313" key="6">
    <source>
        <dbReference type="EMBL" id="OAH61634.1"/>
    </source>
</evidence>
<dbReference type="EMBL" id="LQWZ01000033">
    <property type="protein sequence ID" value="OAH54715.1"/>
    <property type="molecule type" value="Genomic_DNA"/>
</dbReference>
<keyword evidence="1" id="KW-0805">Transcription regulation</keyword>
<dbReference type="AlphaFoldDB" id="A0A177L829"/>
<evidence type="ECO:0000313" key="7">
    <source>
        <dbReference type="Proteomes" id="UP000076935"/>
    </source>
</evidence>
<evidence type="ECO:0000259" key="4">
    <source>
        <dbReference type="PROSITE" id="PS50995"/>
    </source>
</evidence>
<dbReference type="SUPFAM" id="SSF46785">
    <property type="entry name" value="Winged helix' DNA-binding domain"/>
    <property type="match status" value="1"/>
</dbReference>
<dbReference type="InterPro" id="IPR036388">
    <property type="entry name" value="WH-like_DNA-bd_sf"/>
</dbReference>